<accession>A0AAV9JAM5</accession>
<sequence length="258" mass="28820">MALDIADTLEPRSNGTKRSRTEYEADTSNGNSHSVHEVQTPDTLRSRCPTPDVSLHYFEDDCHEEYEFIRVPKKRDYDIFRVAHREPADRDQAELPLTATKPSGAQVTMWAKLDTGADVNTINLSTLEALLGEALAHKRMRTMTARQFDLIGDNHFDAKHSVDLDFVAGKSKKAFHKVNFIVIPDNAETADTDGVPNVLLGLPFLQESHMLMIDVEYCCDAEEGLPVIAKKAEEESANSFGGILPVKLKPQQGFVRPR</sequence>
<evidence type="ECO:0008006" key="4">
    <source>
        <dbReference type="Google" id="ProtNLM"/>
    </source>
</evidence>
<reference evidence="2 3" key="1">
    <citation type="submission" date="2021-11" db="EMBL/GenBank/DDBJ databases">
        <title>Black yeast isolated from Biological Soil Crust.</title>
        <authorList>
            <person name="Kurbessoian T."/>
        </authorList>
    </citation>
    <scope>NUCLEOTIDE SEQUENCE [LARGE SCALE GENOMIC DNA]</scope>
    <source>
        <strain evidence="2 3">CCFEE 5522</strain>
    </source>
</reference>
<dbReference type="Gene3D" id="2.40.70.10">
    <property type="entry name" value="Acid Proteases"/>
    <property type="match status" value="1"/>
</dbReference>
<name>A0AAV9JAM5_9PEZI</name>
<protein>
    <recommendedName>
        <fullName evidence="4">Peptidase A2 domain-containing protein</fullName>
    </recommendedName>
</protein>
<proteinExistence type="predicted"/>
<comment type="caution">
    <text evidence="2">The sequence shown here is derived from an EMBL/GenBank/DDBJ whole genome shotgun (WGS) entry which is preliminary data.</text>
</comment>
<evidence type="ECO:0000313" key="3">
    <source>
        <dbReference type="Proteomes" id="UP001324427"/>
    </source>
</evidence>
<dbReference type="EMBL" id="JAVFHQ010000046">
    <property type="protein sequence ID" value="KAK4542024.1"/>
    <property type="molecule type" value="Genomic_DNA"/>
</dbReference>
<evidence type="ECO:0000256" key="1">
    <source>
        <dbReference type="SAM" id="MobiDB-lite"/>
    </source>
</evidence>
<gene>
    <name evidence="2" type="ORF">LTR36_007224</name>
</gene>
<dbReference type="AlphaFoldDB" id="A0AAV9JAM5"/>
<organism evidence="2 3">
    <name type="scientific">Oleoguttula mirabilis</name>
    <dbReference type="NCBI Taxonomy" id="1507867"/>
    <lineage>
        <taxon>Eukaryota</taxon>
        <taxon>Fungi</taxon>
        <taxon>Dikarya</taxon>
        <taxon>Ascomycota</taxon>
        <taxon>Pezizomycotina</taxon>
        <taxon>Dothideomycetes</taxon>
        <taxon>Dothideomycetidae</taxon>
        <taxon>Mycosphaerellales</taxon>
        <taxon>Teratosphaeriaceae</taxon>
        <taxon>Oleoguttula</taxon>
    </lineage>
</organism>
<evidence type="ECO:0000313" key="2">
    <source>
        <dbReference type="EMBL" id="KAK4542024.1"/>
    </source>
</evidence>
<dbReference type="Proteomes" id="UP001324427">
    <property type="component" value="Unassembled WGS sequence"/>
</dbReference>
<keyword evidence="3" id="KW-1185">Reference proteome</keyword>
<feature type="region of interest" description="Disordered" evidence="1">
    <location>
        <begin position="1"/>
        <end position="46"/>
    </location>
</feature>
<dbReference type="InterPro" id="IPR021109">
    <property type="entry name" value="Peptidase_aspartic_dom_sf"/>
</dbReference>